<name>A0ABR0A5T7_9CRUS</name>
<gene>
    <name evidence="1" type="ORF">OUZ56_002476</name>
</gene>
<dbReference type="Proteomes" id="UP001234178">
    <property type="component" value="Unassembled WGS sequence"/>
</dbReference>
<dbReference type="EMBL" id="JAOYFB010000036">
    <property type="protein sequence ID" value="KAK4020508.1"/>
    <property type="molecule type" value="Genomic_DNA"/>
</dbReference>
<keyword evidence="2" id="KW-1185">Reference proteome</keyword>
<organism evidence="1 2">
    <name type="scientific">Daphnia magna</name>
    <dbReference type="NCBI Taxonomy" id="35525"/>
    <lineage>
        <taxon>Eukaryota</taxon>
        <taxon>Metazoa</taxon>
        <taxon>Ecdysozoa</taxon>
        <taxon>Arthropoda</taxon>
        <taxon>Crustacea</taxon>
        <taxon>Branchiopoda</taxon>
        <taxon>Diplostraca</taxon>
        <taxon>Cladocera</taxon>
        <taxon>Anomopoda</taxon>
        <taxon>Daphniidae</taxon>
        <taxon>Daphnia</taxon>
    </lineage>
</organism>
<evidence type="ECO:0000313" key="1">
    <source>
        <dbReference type="EMBL" id="KAK4020508.1"/>
    </source>
</evidence>
<proteinExistence type="predicted"/>
<evidence type="ECO:0000313" key="2">
    <source>
        <dbReference type="Proteomes" id="UP001234178"/>
    </source>
</evidence>
<comment type="caution">
    <text evidence="1">The sequence shown here is derived from an EMBL/GenBank/DDBJ whole genome shotgun (WGS) entry which is preliminary data.</text>
</comment>
<protein>
    <submittedName>
        <fullName evidence="1">Uncharacterized protein</fullName>
    </submittedName>
</protein>
<reference evidence="1 2" key="1">
    <citation type="journal article" date="2023" name="Nucleic Acids Res.">
        <title>The hologenome of Daphnia magna reveals possible DNA methylation and microbiome-mediated evolution of the host genome.</title>
        <authorList>
            <person name="Chaturvedi A."/>
            <person name="Li X."/>
            <person name="Dhandapani V."/>
            <person name="Marshall H."/>
            <person name="Kissane S."/>
            <person name="Cuenca-Cambronero M."/>
            <person name="Asole G."/>
            <person name="Calvet F."/>
            <person name="Ruiz-Romero M."/>
            <person name="Marangio P."/>
            <person name="Guigo R."/>
            <person name="Rago D."/>
            <person name="Mirbahai L."/>
            <person name="Eastwood N."/>
            <person name="Colbourne J.K."/>
            <person name="Zhou J."/>
            <person name="Mallon E."/>
            <person name="Orsini L."/>
        </authorList>
    </citation>
    <scope>NUCLEOTIDE SEQUENCE [LARGE SCALE GENOMIC DNA]</scope>
    <source>
        <strain evidence="1">LRV0_1</strain>
    </source>
</reference>
<accession>A0ABR0A5T7</accession>
<sequence>MINPECCEEVKCKTIPYRWKWKAGQTQATVQVKLEQSRRMSVTRRKQGNYSNKGYKPKAIYLQRNNDTDMLTQMFTVTSQPKKMMMMEFPDESDTRSKARYRISGRFFKHFSNNSSIPGLKLITQDGVSWFERLVFYLDISYTPDVDSIYQTTRILLHK</sequence>